<accession>A0A6A6QQ67</accession>
<dbReference type="PROSITE" id="PS50048">
    <property type="entry name" value="ZN2_CY6_FUNGAL_2"/>
    <property type="match status" value="1"/>
</dbReference>
<evidence type="ECO:0000313" key="6">
    <source>
        <dbReference type="Proteomes" id="UP000799750"/>
    </source>
</evidence>
<evidence type="ECO:0000256" key="1">
    <source>
        <dbReference type="ARBA" id="ARBA00022723"/>
    </source>
</evidence>
<dbReference type="SMART" id="SM00906">
    <property type="entry name" value="Fungal_trans"/>
    <property type="match status" value="1"/>
</dbReference>
<keyword evidence="6" id="KW-1185">Reference proteome</keyword>
<dbReference type="GO" id="GO:0008270">
    <property type="term" value="F:zinc ion binding"/>
    <property type="evidence" value="ECO:0007669"/>
    <property type="project" value="InterPro"/>
</dbReference>
<dbReference type="AlphaFoldDB" id="A0A6A6QQ67"/>
<feature type="compositionally biased region" description="Polar residues" evidence="3">
    <location>
        <begin position="44"/>
        <end position="57"/>
    </location>
</feature>
<dbReference type="GO" id="GO:0006351">
    <property type="term" value="P:DNA-templated transcription"/>
    <property type="evidence" value="ECO:0007669"/>
    <property type="project" value="InterPro"/>
</dbReference>
<evidence type="ECO:0000313" key="5">
    <source>
        <dbReference type="EMBL" id="KAF2494170.1"/>
    </source>
</evidence>
<dbReference type="Gene3D" id="4.10.240.10">
    <property type="entry name" value="Zn(2)-C6 fungal-type DNA-binding domain"/>
    <property type="match status" value="1"/>
</dbReference>
<proteinExistence type="predicted"/>
<dbReference type="Proteomes" id="UP000799750">
    <property type="component" value="Unassembled WGS sequence"/>
</dbReference>
<feature type="domain" description="Zn(2)-C6 fungal-type" evidence="4">
    <location>
        <begin position="65"/>
        <end position="94"/>
    </location>
</feature>
<evidence type="ECO:0000256" key="3">
    <source>
        <dbReference type="SAM" id="MobiDB-lite"/>
    </source>
</evidence>
<dbReference type="InterPro" id="IPR007219">
    <property type="entry name" value="XnlR_reg_dom"/>
</dbReference>
<reference evidence="5" key="1">
    <citation type="journal article" date="2020" name="Stud. Mycol.">
        <title>101 Dothideomycetes genomes: a test case for predicting lifestyles and emergence of pathogens.</title>
        <authorList>
            <person name="Haridas S."/>
            <person name="Albert R."/>
            <person name="Binder M."/>
            <person name="Bloem J."/>
            <person name="Labutti K."/>
            <person name="Salamov A."/>
            <person name="Andreopoulos B."/>
            <person name="Baker S."/>
            <person name="Barry K."/>
            <person name="Bills G."/>
            <person name="Bluhm B."/>
            <person name="Cannon C."/>
            <person name="Castanera R."/>
            <person name="Culley D."/>
            <person name="Daum C."/>
            <person name="Ezra D."/>
            <person name="Gonzalez J."/>
            <person name="Henrissat B."/>
            <person name="Kuo A."/>
            <person name="Liang C."/>
            <person name="Lipzen A."/>
            <person name="Lutzoni F."/>
            <person name="Magnuson J."/>
            <person name="Mondo S."/>
            <person name="Nolan M."/>
            <person name="Ohm R."/>
            <person name="Pangilinan J."/>
            <person name="Park H.-J."/>
            <person name="Ramirez L."/>
            <person name="Alfaro M."/>
            <person name="Sun H."/>
            <person name="Tritt A."/>
            <person name="Yoshinaga Y."/>
            <person name="Zwiers L.-H."/>
            <person name="Turgeon B."/>
            <person name="Goodwin S."/>
            <person name="Spatafora J."/>
            <person name="Crous P."/>
            <person name="Grigoriev I."/>
        </authorList>
    </citation>
    <scope>NUCLEOTIDE SEQUENCE</scope>
    <source>
        <strain evidence="5">CBS 269.34</strain>
    </source>
</reference>
<protein>
    <recommendedName>
        <fullName evidence="4">Zn(2)-C6 fungal-type domain-containing protein</fullName>
    </recommendedName>
</protein>
<dbReference type="OrthoDB" id="5367487at2759"/>
<keyword evidence="2" id="KW-0539">Nucleus</keyword>
<dbReference type="GO" id="GO:0003677">
    <property type="term" value="F:DNA binding"/>
    <property type="evidence" value="ECO:0007669"/>
    <property type="project" value="InterPro"/>
</dbReference>
<dbReference type="InterPro" id="IPR036864">
    <property type="entry name" value="Zn2-C6_fun-type_DNA-bd_sf"/>
</dbReference>
<dbReference type="PROSITE" id="PS00463">
    <property type="entry name" value="ZN2_CY6_FUNGAL_1"/>
    <property type="match status" value="1"/>
</dbReference>
<gene>
    <name evidence="5" type="ORF">BU16DRAFT_591166</name>
</gene>
<dbReference type="SMART" id="SM00066">
    <property type="entry name" value="GAL4"/>
    <property type="match status" value="1"/>
</dbReference>
<sequence length="644" mass="71190">MPTSSRLSVSAAGDSSWWSIDASTASNSSPDAPLAHPNGLPEPTATQPARNARNVSANRTSVPVACVACRSRHLKCDGGVRCTRCRADGVECSYVKSRRGWKGKRKLKAGESTSSKCSNQLRGQENALPVQTPMGSVLGFSSSHASTPAFDFNSDTVPISQMGTPQHGSYDGLINTNPFASPPISNQLSLPSSLNPTHSMNSGVASTTGAFYVYFYSSHPFLLPHHRQVELLKQRRIPHLELAIQYIGSCFLPAAPTEMYKDALKRMLSQHNLPKDAFSVQTLLLFAIGLHANNDPERAGQMLDVAINIALEIGLNRGDFALMHGSNDRILEECLRRTWWSLYVINGLFAGVNPRIPFRLRDVVTDVPLPCEEAEYYSGHIPFTRSLQDYDDSAFATEECQFSSFTYLIDAVRIMGKVLEVSRADNLEYHMVDITDADLVNWSLHLPKLKRDMLHNDRDVDEILFQAQMIICAATIQLHRPRSNLGFGDVEEVTVCVDPGQILLPTQAREIHTAKCLQAAEDISKLITLPTPLQRHSPFFTCVVVVASVVHLSYWSFLVPDGQDEKIKGLIRLDTGSLQSLSAWWPVANTVLKQVRGVASVMFNSKKSMSIHHWNSIASDDMIRSMIEEGASEDLETFRPLLGQ</sequence>
<keyword evidence="1" id="KW-0479">Metal-binding</keyword>
<feature type="region of interest" description="Disordered" evidence="3">
    <location>
        <begin position="22"/>
        <end position="57"/>
    </location>
</feature>
<evidence type="ECO:0000256" key="2">
    <source>
        <dbReference type="ARBA" id="ARBA00023242"/>
    </source>
</evidence>
<dbReference type="SUPFAM" id="SSF57701">
    <property type="entry name" value="Zn2/Cys6 DNA-binding domain"/>
    <property type="match status" value="1"/>
</dbReference>
<dbReference type="CDD" id="cd12148">
    <property type="entry name" value="fungal_TF_MHR"/>
    <property type="match status" value="1"/>
</dbReference>
<dbReference type="EMBL" id="MU004191">
    <property type="protein sequence ID" value="KAF2494170.1"/>
    <property type="molecule type" value="Genomic_DNA"/>
</dbReference>
<dbReference type="GO" id="GO:0000981">
    <property type="term" value="F:DNA-binding transcription factor activity, RNA polymerase II-specific"/>
    <property type="evidence" value="ECO:0007669"/>
    <property type="project" value="InterPro"/>
</dbReference>
<organism evidence="5 6">
    <name type="scientific">Lophium mytilinum</name>
    <dbReference type="NCBI Taxonomy" id="390894"/>
    <lineage>
        <taxon>Eukaryota</taxon>
        <taxon>Fungi</taxon>
        <taxon>Dikarya</taxon>
        <taxon>Ascomycota</taxon>
        <taxon>Pezizomycotina</taxon>
        <taxon>Dothideomycetes</taxon>
        <taxon>Pleosporomycetidae</taxon>
        <taxon>Mytilinidiales</taxon>
        <taxon>Mytilinidiaceae</taxon>
        <taxon>Lophium</taxon>
    </lineage>
</organism>
<dbReference type="PANTHER" id="PTHR47431">
    <property type="entry name" value="ZN(II)2CYS6 TRANSCRIPTION FACTOR (EUROFUNG)-RELATED"/>
    <property type="match status" value="1"/>
</dbReference>
<dbReference type="PANTHER" id="PTHR47431:SF1">
    <property type="entry name" value="ZN(II)2CYS6 TRANSCRIPTION FACTOR (EUROFUNG)"/>
    <property type="match status" value="1"/>
</dbReference>
<name>A0A6A6QQ67_9PEZI</name>
<dbReference type="InterPro" id="IPR001138">
    <property type="entry name" value="Zn2Cys6_DnaBD"/>
</dbReference>
<dbReference type="Pfam" id="PF00172">
    <property type="entry name" value="Zn_clus"/>
    <property type="match status" value="1"/>
</dbReference>
<evidence type="ECO:0000259" key="4">
    <source>
        <dbReference type="PROSITE" id="PS50048"/>
    </source>
</evidence>
<dbReference type="Pfam" id="PF04082">
    <property type="entry name" value="Fungal_trans"/>
    <property type="match status" value="1"/>
</dbReference>
<dbReference type="CDD" id="cd00067">
    <property type="entry name" value="GAL4"/>
    <property type="match status" value="1"/>
</dbReference>